<protein>
    <submittedName>
        <fullName evidence="2 3">Uncharacterized protein</fullName>
    </submittedName>
</protein>
<dbReference type="EMBL" id="KB095836">
    <property type="protein sequence ID" value="ESO11250.1"/>
    <property type="molecule type" value="Genomic_DNA"/>
</dbReference>
<sequence>MKFLTFFSFMACLLLLSVASHKKKSAKWCAECVNSMKLYDRSVPKHCFIESSAKKCDYQCFAYLFINITASLVKITRSCVVGSDFETNFSLERGFYFLSNRNKSLTNCYTPDKLFSTSNLGETDIKLYKKAIKNWKMLAEGVVCGKCRSALKKGDSANTAPCFSKSPLTTCAEFCYAFLVIFRNDSTVDFWRDCVDERMNDDKSLDEFITLSATFDVNESNCGTAHQLFNVSHLGTQSLNIFKTFADTWTVSGCDPNYEIKEETKIDGLFS</sequence>
<gene>
    <name evidence="3" type="primary">20208980</name>
    <name evidence="2" type="ORF">HELRODRAFT_183353</name>
</gene>
<proteinExistence type="predicted"/>
<dbReference type="EnsemblMetazoa" id="HelroT183353">
    <property type="protein sequence ID" value="HelroP183353"/>
    <property type="gene ID" value="HelroG183353"/>
</dbReference>
<keyword evidence="4" id="KW-1185">Reference proteome</keyword>
<reference evidence="4" key="1">
    <citation type="submission" date="2012-12" db="EMBL/GenBank/DDBJ databases">
        <authorList>
            <person name="Hellsten U."/>
            <person name="Grimwood J."/>
            <person name="Chapman J.A."/>
            <person name="Shapiro H."/>
            <person name="Aerts A."/>
            <person name="Otillar R.P."/>
            <person name="Terry A.Y."/>
            <person name="Boore J.L."/>
            <person name="Simakov O."/>
            <person name="Marletaz F."/>
            <person name="Cho S.-J."/>
            <person name="Edsinger-Gonzales E."/>
            <person name="Havlak P."/>
            <person name="Kuo D.-H."/>
            <person name="Larsson T."/>
            <person name="Lv J."/>
            <person name="Arendt D."/>
            <person name="Savage R."/>
            <person name="Osoegawa K."/>
            <person name="de Jong P."/>
            <person name="Lindberg D.R."/>
            <person name="Seaver E.C."/>
            <person name="Weisblat D.A."/>
            <person name="Putnam N.H."/>
            <person name="Grigoriev I.V."/>
            <person name="Rokhsar D.S."/>
        </authorList>
    </citation>
    <scope>NUCLEOTIDE SEQUENCE</scope>
</reference>
<feature type="chain" id="PRO_5010980684" evidence="1">
    <location>
        <begin position="20"/>
        <end position="271"/>
    </location>
</feature>
<accession>T1FJI1</accession>
<keyword evidence="1" id="KW-0732">Signal</keyword>
<evidence type="ECO:0000313" key="4">
    <source>
        <dbReference type="Proteomes" id="UP000015101"/>
    </source>
</evidence>
<dbReference type="CTD" id="20208980"/>
<name>T1FJI1_HELRO</name>
<dbReference type="HOGENOM" id="CLU_1027711_0_0_1"/>
<dbReference type="RefSeq" id="XP_009010631.1">
    <property type="nucleotide sequence ID" value="XM_009012383.1"/>
</dbReference>
<dbReference type="GeneID" id="20208980"/>
<dbReference type="EMBL" id="AMQM01008725">
    <property type="status" value="NOT_ANNOTATED_CDS"/>
    <property type="molecule type" value="Genomic_DNA"/>
</dbReference>
<dbReference type="Proteomes" id="UP000015101">
    <property type="component" value="Unassembled WGS sequence"/>
</dbReference>
<evidence type="ECO:0000256" key="1">
    <source>
        <dbReference type="SAM" id="SignalP"/>
    </source>
</evidence>
<dbReference type="KEGG" id="hro:HELRODRAFT_183353"/>
<evidence type="ECO:0000313" key="3">
    <source>
        <dbReference type="EnsemblMetazoa" id="HelroP183353"/>
    </source>
</evidence>
<reference evidence="2 4" key="2">
    <citation type="journal article" date="2013" name="Nature">
        <title>Insights into bilaterian evolution from three spiralian genomes.</title>
        <authorList>
            <person name="Simakov O."/>
            <person name="Marletaz F."/>
            <person name="Cho S.J."/>
            <person name="Edsinger-Gonzales E."/>
            <person name="Havlak P."/>
            <person name="Hellsten U."/>
            <person name="Kuo D.H."/>
            <person name="Larsson T."/>
            <person name="Lv J."/>
            <person name="Arendt D."/>
            <person name="Savage R."/>
            <person name="Osoegawa K."/>
            <person name="de Jong P."/>
            <person name="Grimwood J."/>
            <person name="Chapman J.A."/>
            <person name="Shapiro H."/>
            <person name="Aerts A."/>
            <person name="Otillar R.P."/>
            <person name="Terry A.Y."/>
            <person name="Boore J.L."/>
            <person name="Grigoriev I.V."/>
            <person name="Lindberg D.R."/>
            <person name="Seaver E.C."/>
            <person name="Weisblat D.A."/>
            <person name="Putnam N.H."/>
            <person name="Rokhsar D.S."/>
        </authorList>
    </citation>
    <scope>NUCLEOTIDE SEQUENCE</scope>
</reference>
<reference evidence="3" key="3">
    <citation type="submission" date="2015-06" db="UniProtKB">
        <authorList>
            <consortium name="EnsemblMetazoa"/>
        </authorList>
    </citation>
    <scope>IDENTIFICATION</scope>
</reference>
<feature type="signal peptide" evidence="1">
    <location>
        <begin position="1"/>
        <end position="19"/>
    </location>
</feature>
<organism evidence="3 4">
    <name type="scientific">Helobdella robusta</name>
    <name type="common">Californian leech</name>
    <dbReference type="NCBI Taxonomy" id="6412"/>
    <lineage>
        <taxon>Eukaryota</taxon>
        <taxon>Metazoa</taxon>
        <taxon>Spiralia</taxon>
        <taxon>Lophotrochozoa</taxon>
        <taxon>Annelida</taxon>
        <taxon>Clitellata</taxon>
        <taxon>Hirudinea</taxon>
        <taxon>Rhynchobdellida</taxon>
        <taxon>Glossiphoniidae</taxon>
        <taxon>Helobdella</taxon>
    </lineage>
</organism>
<dbReference type="InParanoid" id="T1FJI1"/>
<evidence type="ECO:0000313" key="2">
    <source>
        <dbReference type="EMBL" id="ESO11250.1"/>
    </source>
</evidence>
<dbReference type="AlphaFoldDB" id="T1FJI1"/>